<feature type="chain" id="PRO_5010386473" description="DUF3078 domain-containing protein" evidence="1">
    <location>
        <begin position="33"/>
        <end position="337"/>
    </location>
</feature>
<organism evidence="2 3">
    <name type="scientific">Flammeovirga pacifica</name>
    <dbReference type="NCBI Taxonomy" id="915059"/>
    <lineage>
        <taxon>Bacteria</taxon>
        <taxon>Pseudomonadati</taxon>
        <taxon>Bacteroidota</taxon>
        <taxon>Cytophagia</taxon>
        <taxon>Cytophagales</taxon>
        <taxon>Flammeovirgaceae</taxon>
        <taxon>Flammeovirga</taxon>
    </lineage>
</organism>
<accession>A0A1S1YWH7</accession>
<evidence type="ECO:0000256" key="1">
    <source>
        <dbReference type="SAM" id="SignalP"/>
    </source>
</evidence>
<dbReference type="STRING" id="915059.NH26_02890"/>
<dbReference type="Pfam" id="PF11276">
    <property type="entry name" value="DUF3078"/>
    <property type="match status" value="1"/>
</dbReference>
<dbReference type="EMBL" id="JRYR02000001">
    <property type="protein sequence ID" value="OHX65370.1"/>
    <property type="molecule type" value="Genomic_DNA"/>
</dbReference>
<feature type="signal peptide" evidence="1">
    <location>
        <begin position="1"/>
        <end position="32"/>
    </location>
</feature>
<gene>
    <name evidence="2" type="ORF">NH26_02890</name>
</gene>
<evidence type="ECO:0008006" key="4">
    <source>
        <dbReference type="Google" id="ProtNLM"/>
    </source>
</evidence>
<proteinExistence type="predicted"/>
<reference evidence="2 3" key="1">
    <citation type="journal article" date="2012" name="Int. J. Syst. Evol. Microbiol.">
        <title>Flammeovirga pacifica sp. nov., isolated from deep-sea sediment.</title>
        <authorList>
            <person name="Xu H."/>
            <person name="Fu Y."/>
            <person name="Yang N."/>
            <person name="Ding Z."/>
            <person name="Lai Q."/>
            <person name="Zeng R."/>
        </authorList>
    </citation>
    <scope>NUCLEOTIDE SEQUENCE [LARGE SCALE GENOMIC DNA]</scope>
    <source>
        <strain evidence="3">DSM 24597 / LMG 26175 / WPAGA1</strain>
    </source>
</reference>
<name>A0A1S1YWH7_FLAPC</name>
<dbReference type="Proteomes" id="UP000179797">
    <property type="component" value="Unassembled WGS sequence"/>
</dbReference>
<comment type="caution">
    <text evidence="2">The sequence shown here is derived from an EMBL/GenBank/DDBJ whole genome shotgun (WGS) entry which is preliminary data.</text>
</comment>
<evidence type="ECO:0000313" key="2">
    <source>
        <dbReference type="EMBL" id="OHX65370.1"/>
    </source>
</evidence>
<dbReference type="AlphaFoldDB" id="A0A1S1YWH7"/>
<keyword evidence="3" id="KW-1185">Reference proteome</keyword>
<keyword evidence="1" id="KW-0732">Signal</keyword>
<sequence>MFTLKTKNSKNKTLMKIQKILFICLISSFTFATSNLFAQDSTAVKPQGPWKKEGKIGANLSNVGLVNWAGGGTSSYSFGGTFIYKLSRETDNAITRIHTDMAYGMINQSESTFPMKKTDDQLIIGFDYSYKWKKKFLFTAAIDFRSQFDKGYEYKTEDIPDPSDPSKTIKQETETQISAFMAPGYLNANIGITYTPAKWIYATYSPVANRMTFVADTVFSEKYGLNAGEKFRDQTGMNFKLGIKKEIVKNVALTSTYNMFAQYDRLGEWVVNWDLLIDMKVNNWLSCNFGTQLIYDPDVQVNKDDNTTGQAIQFKHALNIGIVYTLHQKKDKKEKKK</sequence>
<evidence type="ECO:0000313" key="3">
    <source>
        <dbReference type="Proteomes" id="UP000179797"/>
    </source>
</evidence>
<dbReference type="InterPro" id="IPR021428">
    <property type="entry name" value="DUF3078"/>
</dbReference>
<protein>
    <recommendedName>
        <fullName evidence="4">DUF3078 domain-containing protein</fullName>
    </recommendedName>
</protein>